<dbReference type="RefSeq" id="WP_200345412.1">
    <property type="nucleotide sequence ID" value="NZ_NRSJ01000008.1"/>
</dbReference>
<dbReference type="CDD" id="cd02508">
    <property type="entry name" value="ADP_Glucose_PP"/>
    <property type="match status" value="1"/>
</dbReference>
<proteinExistence type="inferred from homology"/>
<protein>
    <recommendedName>
        <fullName evidence="9">Glucose-1-phosphate adenylyltransferase</fullName>
        <ecNumber evidence="9">2.7.7.27</ecNumber>
    </recommendedName>
    <alternativeName>
        <fullName evidence="9">ADP-glucose pyrophosphorylase</fullName>
        <shortName evidence="9">ADPGlc PPase</shortName>
    </alternativeName>
    <alternativeName>
        <fullName evidence="9">ADP-glucose synthase</fullName>
    </alternativeName>
</protein>
<evidence type="ECO:0000313" key="12">
    <source>
        <dbReference type="EMBL" id="MBK1704232.1"/>
    </source>
</evidence>
<dbReference type="GO" id="GO:0005978">
    <property type="term" value="P:glycogen biosynthetic process"/>
    <property type="evidence" value="ECO:0007669"/>
    <property type="project" value="UniProtKB-UniRule"/>
</dbReference>
<comment type="caution">
    <text evidence="12">The sequence shown here is derived from an EMBL/GenBank/DDBJ whole genome shotgun (WGS) entry which is preliminary data.</text>
</comment>
<dbReference type="AlphaFoldDB" id="A0AAJ0U3P0"/>
<dbReference type="PROSITE" id="PS00809">
    <property type="entry name" value="ADP_GLC_PYROPHOSPH_2"/>
    <property type="match status" value="1"/>
</dbReference>
<comment type="function">
    <text evidence="9">Involved in the biosynthesis of ADP-glucose, a building block required for the elongation reactions to produce glycogen. Catalyzes the reaction between ATP and alpha-D-glucose 1-phosphate (G1P) to produce pyrophosphate and ADP-Glc.</text>
</comment>
<comment type="similarity">
    <text evidence="1 9">Belongs to the bacterial/plant glucose-1-phosphate adenylyltransferase family.</text>
</comment>
<keyword evidence="6 9" id="KW-0067">ATP-binding</keyword>
<dbReference type="GO" id="GO:0005524">
    <property type="term" value="F:ATP binding"/>
    <property type="evidence" value="ECO:0007669"/>
    <property type="project" value="UniProtKB-KW"/>
</dbReference>
<dbReference type="GO" id="GO:0008878">
    <property type="term" value="F:glucose-1-phosphate adenylyltransferase activity"/>
    <property type="evidence" value="ECO:0007669"/>
    <property type="project" value="UniProtKB-UniRule"/>
</dbReference>
<dbReference type="InterPro" id="IPR056818">
    <property type="entry name" value="GlmU/GlgC-like_hexapep"/>
</dbReference>
<evidence type="ECO:0000256" key="5">
    <source>
        <dbReference type="ARBA" id="ARBA00022741"/>
    </source>
</evidence>
<feature type="domain" description="Nucleotidyl transferase" evidence="10">
    <location>
        <begin position="16"/>
        <end position="283"/>
    </location>
</feature>
<feature type="binding site" evidence="9">
    <location>
        <position position="172"/>
    </location>
    <ligand>
        <name>alpha-D-glucose 1-phosphate</name>
        <dbReference type="ChEBI" id="CHEBI:58601"/>
    </ligand>
</feature>
<dbReference type="EMBL" id="NRSJ01000008">
    <property type="protein sequence ID" value="MBK1704232.1"/>
    <property type="molecule type" value="Genomic_DNA"/>
</dbReference>
<dbReference type="Pfam" id="PF00483">
    <property type="entry name" value="NTP_transferase"/>
    <property type="match status" value="1"/>
</dbReference>
<dbReference type="Gene3D" id="2.160.10.10">
    <property type="entry name" value="Hexapeptide repeat proteins"/>
    <property type="match status" value="1"/>
</dbReference>
<dbReference type="InterPro" id="IPR023049">
    <property type="entry name" value="GlgC_bac"/>
</dbReference>
<evidence type="ECO:0000259" key="11">
    <source>
        <dbReference type="Pfam" id="PF24894"/>
    </source>
</evidence>
<keyword evidence="2 9" id="KW-0321">Glycogen metabolism</keyword>
<feature type="domain" description="Glucose-1-phosphate adenylyltransferase/Bifunctional protein GlmU-like C-terminal hexapeptide" evidence="11">
    <location>
        <begin position="314"/>
        <end position="404"/>
    </location>
</feature>
<dbReference type="HAMAP" id="MF_00624">
    <property type="entry name" value="GlgC"/>
    <property type="match status" value="1"/>
</dbReference>
<evidence type="ECO:0000313" key="13">
    <source>
        <dbReference type="Proteomes" id="UP001296776"/>
    </source>
</evidence>
<dbReference type="CDD" id="cd04651">
    <property type="entry name" value="LbH_G1P_AT_C"/>
    <property type="match status" value="1"/>
</dbReference>
<dbReference type="PANTHER" id="PTHR43523:SF2">
    <property type="entry name" value="GLUCOSE-1-PHOSPHATE ADENYLYLTRANSFERASE"/>
    <property type="match status" value="1"/>
</dbReference>
<evidence type="ECO:0000256" key="3">
    <source>
        <dbReference type="ARBA" id="ARBA00022679"/>
    </source>
</evidence>
<name>A0AAJ0U3P0_9GAMM</name>
<evidence type="ECO:0000256" key="2">
    <source>
        <dbReference type="ARBA" id="ARBA00022600"/>
    </source>
</evidence>
<dbReference type="InterPro" id="IPR005835">
    <property type="entry name" value="NTP_transferase_dom"/>
</dbReference>
<dbReference type="PANTHER" id="PTHR43523">
    <property type="entry name" value="GLUCOSE-1-PHOSPHATE ADENYLYLTRANSFERASE-RELATED"/>
    <property type="match status" value="1"/>
</dbReference>
<evidence type="ECO:0000256" key="6">
    <source>
        <dbReference type="ARBA" id="ARBA00022840"/>
    </source>
</evidence>
<evidence type="ECO:0000256" key="9">
    <source>
        <dbReference type="HAMAP-Rule" id="MF_00624"/>
    </source>
</evidence>
<feature type="binding site" evidence="9">
    <location>
        <position position="205"/>
    </location>
    <ligand>
        <name>alpha-D-glucose 1-phosphate</name>
        <dbReference type="ChEBI" id="CHEBI:58601"/>
    </ligand>
</feature>
<evidence type="ECO:0000259" key="10">
    <source>
        <dbReference type="Pfam" id="PF00483"/>
    </source>
</evidence>
<keyword evidence="8 9" id="KW-0119">Carbohydrate metabolism</keyword>
<evidence type="ECO:0000256" key="8">
    <source>
        <dbReference type="ARBA" id="ARBA00023277"/>
    </source>
</evidence>
<sequence>MQPTQSHADNRNSIMAMVMAGGQGSRLRPLTDKRSKPAVPFGSRYRIIDFVLSNLVNSGISTIYLLVQYKSQSLIEHVRKAWTISPLFPDQFVTVVPPQMLNGKTWFTGTADAVAQNLELIESHHPDLVLVFGADHVYRMDVGRMIEHHLEHDADVTVAALPVAREESSSFGVIVADSDGRVRGFEEKPAQGTPIPDDPSRVYASMGNYVFRAGCLVRALRDAQRNGETDFGSHVLPRMLAGSRVFAYDFADNRVPGVKSYEEQAYWRDVGTIDAYYAAHQDVLGAQPILDLFNPRWPVFSSNYQGPVARVMDSEIDNSLLGAATLVEGARVCNSIVRREAVIEEGAEIEDSIIMDYARVSKGARLRRVIVDRHNLIERETSIGWDLEQDRASLPVTDSGIVVVPRGRTPFFARGPRGGGGGYSD</sequence>
<dbReference type="Pfam" id="PF24894">
    <property type="entry name" value="Hexapep_GlmU"/>
    <property type="match status" value="1"/>
</dbReference>
<feature type="site" description="Could play a key role in the communication between the regulatory and the substrate sites" evidence="9">
    <location>
        <position position="68"/>
    </location>
</feature>
<reference evidence="12" key="2">
    <citation type="journal article" date="2020" name="Microorganisms">
        <title>Osmotic Adaptation and Compatible Solute Biosynthesis of Phototrophic Bacteria as Revealed from Genome Analyses.</title>
        <authorList>
            <person name="Imhoff J.F."/>
            <person name="Rahn T."/>
            <person name="Kunzel S."/>
            <person name="Keller A."/>
            <person name="Neulinger S.C."/>
        </authorList>
    </citation>
    <scope>NUCLEOTIDE SEQUENCE</scope>
    <source>
        <strain evidence="12">DSM 11080</strain>
    </source>
</reference>
<dbReference type="PROSITE" id="PS00808">
    <property type="entry name" value="ADP_GLC_PYROPHOSPH_1"/>
    <property type="match status" value="1"/>
</dbReference>
<dbReference type="InterPro" id="IPR011831">
    <property type="entry name" value="ADP-Glc_PPase"/>
</dbReference>
<feature type="site" description="Could play a key role in the communication between the regulatory and the substrate sites" evidence="9">
    <location>
        <position position="106"/>
    </location>
</feature>
<feature type="binding site" evidence="9">
    <location>
        <begin position="187"/>
        <end position="188"/>
    </location>
    <ligand>
        <name>alpha-D-glucose 1-phosphate</name>
        <dbReference type="ChEBI" id="CHEBI:58601"/>
    </ligand>
</feature>
<dbReference type="InterPro" id="IPR011004">
    <property type="entry name" value="Trimer_LpxA-like_sf"/>
</dbReference>
<keyword evidence="7 9" id="KW-0320">Glycogen biosynthesis</keyword>
<keyword evidence="13" id="KW-1185">Reference proteome</keyword>
<evidence type="ECO:0000256" key="7">
    <source>
        <dbReference type="ARBA" id="ARBA00023056"/>
    </source>
</evidence>
<dbReference type="SUPFAM" id="SSF53448">
    <property type="entry name" value="Nucleotide-diphospho-sugar transferases"/>
    <property type="match status" value="1"/>
</dbReference>
<dbReference type="NCBIfam" id="NF002023">
    <property type="entry name" value="PRK00844.1"/>
    <property type="match status" value="1"/>
</dbReference>
<comment type="catalytic activity">
    <reaction evidence="9">
        <text>alpha-D-glucose 1-phosphate + ATP + H(+) = ADP-alpha-D-glucose + diphosphate</text>
        <dbReference type="Rhea" id="RHEA:12120"/>
        <dbReference type="ChEBI" id="CHEBI:15378"/>
        <dbReference type="ChEBI" id="CHEBI:30616"/>
        <dbReference type="ChEBI" id="CHEBI:33019"/>
        <dbReference type="ChEBI" id="CHEBI:57498"/>
        <dbReference type="ChEBI" id="CHEBI:58601"/>
        <dbReference type="EC" id="2.7.7.27"/>
    </reaction>
</comment>
<evidence type="ECO:0000256" key="4">
    <source>
        <dbReference type="ARBA" id="ARBA00022695"/>
    </source>
</evidence>
<dbReference type="EC" id="2.7.7.27" evidence="9"/>
<keyword evidence="5 9" id="KW-0547">Nucleotide-binding</keyword>
<keyword evidence="4 9" id="KW-0548">Nucleotidyltransferase</keyword>
<comment type="caution">
    <text evidence="9">Lacks conserved residue(s) required for the propagation of feature annotation.</text>
</comment>
<organism evidence="12 13">
    <name type="scientific">Halochromatium glycolicum</name>
    <dbReference type="NCBI Taxonomy" id="85075"/>
    <lineage>
        <taxon>Bacteria</taxon>
        <taxon>Pseudomonadati</taxon>
        <taxon>Pseudomonadota</taxon>
        <taxon>Gammaproteobacteria</taxon>
        <taxon>Chromatiales</taxon>
        <taxon>Chromatiaceae</taxon>
        <taxon>Halochromatium</taxon>
    </lineage>
</organism>
<dbReference type="Proteomes" id="UP001296776">
    <property type="component" value="Unassembled WGS sequence"/>
</dbReference>
<evidence type="ECO:0000256" key="1">
    <source>
        <dbReference type="ARBA" id="ARBA00010443"/>
    </source>
</evidence>
<dbReference type="Gene3D" id="3.90.550.10">
    <property type="entry name" value="Spore Coat Polysaccharide Biosynthesis Protein SpsA, Chain A"/>
    <property type="match status" value="1"/>
</dbReference>
<dbReference type="InterPro" id="IPR005836">
    <property type="entry name" value="ADP_Glu_pyroP_CS"/>
</dbReference>
<gene>
    <name evidence="9" type="primary">glgC</name>
    <name evidence="12" type="ORF">CKO40_06630</name>
</gene>
<reference evidence="12" key="1">
    <citation type="submission" date="2017-08" db="EMBL/GenBank/DDBJ databases">
        <authorList>
            <person name="Imhoff J.F."/>
            <person name="Rahn T."/>
            <person name="Kuenzel S."/>
            <person name="Neulinger S.C."/>
        </authorList>
    </citation>
    <scope>NUCLEOTIDE SEQUENCE</scope>
    <source>
        <strain evidence="12">DSM 11080</strain>
    </source>
</reference>
<accession>A0AAJ0U3P0</accession>
<dbReference type="InterPro" id="IPR029044">
    <property type="entry name" value="Nucleotide-diphossugar_trans"/>
</dbReference>
<comment type="subunit">
    <text evidence="9">Homotetramer.</text>
</comment>
<comment type="pathway">
    <text evidence="9">Glycan biosynthesis; glycogen biosynthesis.</text>
</comment>
<keyword evidence="3 9" id="KW-0808">Transferase</keyword>
<dbReference type="SUPFAM" id="SSF51161">
    <property type="entry name" value="Trimeric LpxA-like enzymes"/>
    <property type="match status" value="1"/>
</dbReference>